<dbReference type="Pfam" id="PF25368">
    <property type="entry name" value="PUB10_N"/>
    <property type="match status" value="1"/>
</dbReference>
<dbReference type="PANTHER" id="PTHR23315:SF52">
    <property type="entry name" value="U-BOX DOMAIN-CONTAINING PROTEIN 10"/>
    <property type="match status" value="1"/>
</dbReference>
<dbReference type="InterPro" id="IPR000225">
    <property type="entry name" value="Armadillo"/>
</dbReference>
<keyword evidence="4" id="KW-0808">Transferase</keyword>
<organism evidence="10 11">
    <name type="scientific">Miscanthus lutarioriparius</name>
    <dbReference type="NCBI Taxonomy" id="422564"/>
    <lineage>
        <taxon>Eukaryota</taxon>
        <taxon>Viridiplantae</taxon>
        <taxon>Streptophyta</taxon>
        <taxon>Embryophyta</taxon>
        <taxon>Tracheophyta</taxon>
        <taxon>Spermatophyta</taxon>
        <taxon>Magnoliopsida</taxon>
        <taxon>Liliopsida</taxon>
        <taxon>Poales</taxon>
        <taxon>Poaceae</taxon>
        <taxon>PACMAD clade</taxon>
        <taxon>Panicoideae</taxon>
        <taxon>Andropogonodae</taxon>
        <taxon>Andropogoneae</taxon>
        <taxon>Saccharinae</taxon>
        <taxon>Miscanthus</taxon>
    </lineage>
</organism>
<evidence type="ECO:0000259" key="9">
    <source>
        <dbReference type="PROSITE" id="PS51698"/>
    </source>
</evidence>
<dbReference type="Proteomes" id="UP000604825">
    <property type="component" value="Unassembled WGS sequence"/>
</dbReference>
<evidence type="ECO:0000256" key="3">
    <source>
        <dbReference type="ARBA" id="ARBA00012483"/>
    </source>
</evidence>
<evidence type="ECO:0000313" key="10">
    <source>
        <dbReference type="EMBL" id="CAD6242520.1"/>
    </source>
</evidence>
<feature type="repeat" description="ARM" evidence="7">
    <location>
        <begin position="481"/>
        <end position="523"/>
    </location>
</feature>
<feature type="compositionally biased region" description="Basic and acidic residues" evidence="8">
    <location>
        <begin position="247"/>
        <end position="260"/>
    </location>
</feature>
<dbReference type="FunFam" id="1.25.10.10:FF:000346">
    <property type="entry name" value="RING-type E3 ubiquitin transferase"/>
    <property type="match status" value="1"/>
</dbReference>
<comment type="caution">
    <text evidence="10">The sequence shown here is derived from an EMBL/GenBank/DDBJ whole genome shotgun (WGS) entry which is preliminary data.</text>
</comment>
<evidence type="ECO:0000256" key="6">
    <source>
        <dbReference type="ARBA" id="ARBA00022786"/>
    </source>
</evidence>
<dbReference type="EC" id="2.3.2.27" evidence="3"/>
<dbReference type="InterPro" id="IPR045210">
    <property type="entry name" value="RING-Ubox_PUB"/>
</dbReference>
<dbReference type="PROSITE" id="PS51698">
    <property type="entry name" value="U_BOX"/>
    <property type="match status" value="1"/>
</dbReference>
<comment type="pathway">
    <text evidence="2">Protein modification; protein ubiquitination.</text>
</comment>
<keyword evidence="11" id="KW-1185">Reference proteome</keyword>
<dbReference type="InterPro" id="IPR057623">
    <property type="entry name" value="PUB12-19-like_N"/>
</dbReference>
<dbReference type="InterPro" id="IPR003613">
    <property type="entry name" value="Ubox_domain"/>
</dbReference>
<dbReference type="Gene3D" id="3.30.40.10">
    <property type="entry name" value="Zinc/RING finger domain, C3HC4 (zinc finger)"/>
    <property type="match status" value="1"/>
</dbReference>
<dbReference type="Gene3D" id="1.25.10.10">
    <property type="entry name" value="Leucine-rich Repeat Variant"/>
    <property type="match status" value="2"/>
</dbReference>
<evidence type="ECO:0000256" key="4">
    <source>
        <dbReference type="ARBA" id="ARBA00022679"/>
    </source>
</evidence>
<keyword evidence="6" id="KW-0833">Ubl conjugation pathway</keyword>
<dbReference type="Pfam" id="PF25598">
    <property type="entry name" value="ARM_PUB"/>
    <property type="match status" value="1"/>
</dbReference>
<evidence type="ECO:0000256" key="7">
    <source>
        <dbReference type="PROSITE-ProRule" id="PRU00259"/>
    </source>
</evidence>
<keyword evidence="5" id="KW-0677">Repeat</keyword>
<dbReference type="AlphaFoldDB" id="A0A811PE98"/>
<dbReference type="EMBL" id="CAJGYO010000007">
    <property type="protein sequence ID" value="CAD6242520.1"/>
    <property type="molecule type" value="Genomic_DNA"/>
</dbReference>
<dbReference type="GO" id="GO:0016567">
    <property type="term" value="P:protein ubiquitination"/>
    <property type="evidence" value="ECO:0007669"/>
    <property type="project" value="UniProtKB-UniPathway"/>
</dbReference>
<dbReference type="Pfam" id="PF04564">
    <property type="entry name" value="U-box"/>
    <property type="match status" value="1"/>
</dbReference>
<feature type="domain" description="U-box" evidence="9">
    <location>
        <begin position="263"/>
        <end position="337"/>
    </location>
</feature>
<dbReference type="CDD" id="cd16664">
    <property type="entry name" value="RING-Ubox_PUB"/>
    <property type="match status" value="1"/>
</dbReference>
<dbReference type="PANTHER" id="PTHR23315">
    <property type="entry name" value="U BOX DOMAIN-CONTAINING"/>
    <property type="match status" value="1"/>
</dbReference>
<dbReference type="SUPFAM" id="SSF48371">
    <property type="entry name" value="ARM repeat"/>
    <property type="match status" value="1"/>
</dbReference>
<protein>
    <recommendedName>
        <fullName evidence="3">RING-type E3 ubiquitin transferase</fullName>
        <ecNumber evidence="3">2.3.2.27</ecNumber>
    </recommendedName>
</protein>
<dbReference type="InterPro" id="IPR058678">
    <property type="entry name" value="ARM_PUB"/>
</dbReference>
<dbReference type="OrthoDB" id="7537227at2759"/>
<dbReference type="PROSITE" id="PS50176">
    <property type="entry name" value="ARM_REPEAT"/>
    <property type="match status" value="2"/>
</dbReference>
<evidence type="ECO:0000256" key="5">
    <source>
        <dbReference type="ARBA" id="ARBA00022737"/>
    </source>
</evidence>
<feature type="repeat" description="ARM" evidence="7">
    <location>
        <begin position="398"/>
        <end position="440"/>
    </location>
</feature>
<dbReference type="GO" id="GO:0061630">
    <property type="term" value="F:ubiquitin protein ligase activity"/>
    <property type="evidence" value="ECO:0007669"/>
    <property type="project" value="UniProtKB-EC"/>
</dbReference>
<dbReference type="SUPFAM" id="SSF57850">
    <property type="entry name" value="RING/U-box"/>
    <property type="match status" value="1"/>
</dbReference>
<feature type="region of interest" description="Disordered" evidence="8">
    <location>
        <begin position="228"/>
        <end position="262"/>
    </location>
</feature>
<sequence>MSTAEAAAEIVREIAAVGAADLAAAAEPLRTDCLRLARKVSLLSHLVAEVADAGEGDAAAAAAWVRELVRALEAARRFVTLGRTPAPAPASAGASDQDAICKNTALQFKYVTWQLQAALANLPHSCFQISDEVQEEVDLVRAQLRREMEKKGGFDVTIFIKVHDILAQIDDTATQSQQPHQQPEQSQMEKFSNDHLELQNVVSLVSEISGLSRSDMTKITSELIEGLQNVETSESPKPDNVDSQSSDETKSPSGEVKKPDSVAIPEDFRCPISLELMRDPVIVSTGQTYERAFIQRWIDCGNRTCPKTQQKLQNLALTPNYVLRSLILQWCEEKGIEPPSRSKSDGSPLEVGGNRLAIEALVRNLSSSSLDERKSAAAEIRSLAKKSTDNRILLAESSAIPALVKLLSSKDLKTQEHAVTALLNLSIYDQNKELIVVAGAIVPIIQVLRMGSMEARENAAAAIFSLSLIDDNKIMIGSTPGAIEALVELLQSGSSRGKKDAATALFNLCIYQANKVRAVRAGILVPLIRMLQDSSRNGAIDEALTILSVLVSHHECKTAISKAHAIPFLIDLLRSGQARNKENAAAILLALCKKDAENLACIGRLGAQIPLTELAKTGTDRAKRKATSLLEHLSKLQVF</sequence>
<reference evidence="10" key="1">
    <citation type="submission" date="2020-10" db="EMBL/GenBank/DDBJ databases">
        <authorList>
            <person name="Han B."/>
            <person name="Lu T."/>
            <person name="Zhao Q."/>
            <person name="Huang X."/>
            <person name="Zhao Y."/>
        </authorList>
    </citation>
    <scope>NUCLEOTIDE SEQUENCE</scope>
</reference>
<name>A0A811PE98_9POAL</name>
<dbReference type="InterPro" id="IPR016024">
    <property type="entry name" value="ARM-type_fold"/>
</dbReference>
<evidence type="ECO:0000256" key="2">
    <source>
        <dbReference type="ARBA" id="ARBA00004906"/>
    </source>
</evidence>
<dbReference type="SMART" id="SM00504">
    <property type="entry name" value="Ubox"/>
    <property type="match status" value="1"/>
</dbReference>
<evidence type="ECO:0000313" key="11">
    <source>
        <dbReference type="Proteomes" id="UP000604825"/>
    </source>
</evidence>
<proteinExistence type="predicted"/>
<dbReference type="InterPro" id="IPR013083">
    <property type="entry name" value="Znf_RING/FYVE/PHD"/>
</dbReference>
<gene>
    <name evidence="10" type="ORF">NCGR_LOCUS27983</name>
</gene>
<dbReference type="FunFam" id="3.30.40.10:FF:000292">
    <property type="entry name" value="RING-type E3 ubiquitin transferase"/>
    <property type="match status" value="1"/>
</dbReference>
<comment type="catalytic activity">
    <reaction evidence="1">
        <text>S-ubiquitinyl-[E2 ubiquitin-conjugating enzyme]-L-cysteine + [acceptor protein]-L-lysine = [E2 ubiquitin-conjugating enzyme]-L-cysteine + N(6)-ubiquitinyl-[acceptor protein]-L-lysine.</text>
        <dbReference type="EC" id="2.3.2.27"/>
    </reaction>
</comment>
<dbReference type="UniPathway" id="UPA00143"/>
<evidence type="ECO:0000256" key="8">
    <source>
        <dbReference type="SAM" id="MobiDB-lite"/>
    </source>
</evidence>
<dbReference type="InterPro" id="IPR011989">
    <property type="entry name" value="ARM-like"/>
</dbReference>
<dbReference type="SMART" id="SM00185">
    <property type="entry name" value="ARM"/>
    <property type="match status" value="6"/>
</dbReference>
<evidence type="ECO:0000256" key="1">
    <source>
        <dbReference type="ARBA" id="ARBA00000900"/>
    </source>
</evidence>
<accession>A0A811PE98</accession>